<comment type="caution">
    <text evidence="2">The sequence shown here is derived from an EMBL/GenBank/DDBJ whole genome shotgun (WGS) entry which is preliminary data.</text>
</comment>
<evidence type="ECO:0008006" key="4">
    <source>
        <dbReference type="Google" id="ProtNLM"/>
    </source>
</evidence>
<reference evidence="2 3" key="1">
    <citation type="journal article" date="2015" name="Genome Announc.">
        <title>Expanding the biotechnology potential of lactobacilli through comparative genomics of 213 strains and associated genera.</title>
        <authorList>
            <person name="Sun Z."/>
            <person name="Harris H.M."/>
            <person name="McCann A."/>
            <person name="Guo C."/>
            <person name="Argimon S."/>
            <person name="Zhang W."/>
            <person name="Yang X."/>
            <person name="Jeffery I.B."/>
            <person name="Cooney J.C."/>
            <person name="Kagawa T.F."/>
            <person name="Liu W."/>
            <person name="Song Y."/>
            <person name="Salvetti E."/>
            <person name="Wrobel A."/>
            <person name="Rasinkangas P."/>
            <person name="Parkhill J."/>
            <person name="Rea M.C."/>
            <person name="O'Sullivan O."/>
            <person name="Ritari J."/>
            <person name="Douillard F.P."/>
            <person name="Paul Ross R."/>
            <person name="Yang R."/>
            <person name="Briner A.E."/>
            <person name="Felis G.E."/>
            <person name="de Vos W.M."/>
            <person name="Barrangou R."/>
            <person name="Klaenhammer T.R."/>
            <person name="Caufield P.W."/>
            <person name="Cui Y."/>
            <person name="Zhang H."/>
            <person name="O'Toole P.W."/>
        </authorList>
    </citation>
    <scope>NUCLEOTIDE SEQUENCE [LARGE SCALE GENOMIC DNA]</scope>
    <source>
        <strain evidence="2 3">DSM 14857</strain>
    </source>
</reference>
<dbReference type="OrthoDB" id="1629003at2"/>
<dbReference type="AlphaFoldDB" id="A0A0R1S9V5"/>
<dbReference type="STRING" id="1423815.FC27_GL001258"/>
<proteinExistence type="predicted"/>
<gene>
    <name evidence="2" type="ORF">FC27_GL001258</name>
</gene>
<name>A0A0R1S9V5_9LACO</name>
<sequence length="170" mass="19004">MKLNKRQKTDLKAAITAGTTAGIFSGLVKLGWENILPPRTAQRDATNPPQQLLQQAGVPSSVTHATYTYSGHQMPWVSYLMHFGFSISFAIIYEVLSQNRRYLRVGSGAIFGLAVWVAFHIGIMPMMKTTPSASEQPTEEHISEALGHIAWMWTNDLVGREIYRRLTAKK</sequence>
<keyword evidence="1" id="KW-0812">Transmembrane</keyword>
<protein>
    <recommendedName>
        <fullName evidence="4">Periplasmic secreted protein</fullName>
    </recommendedName>
</protein>
<dbReference type="InterPro" id="IPR009898">
    <property type="entry name" value="DUF1440"/>
</dbReference>
<accession>A0A0R1S9V5</accession>
<keyword evidence="1" id="KW-0472">Membrane</keyword>
<keyword evidence="1" id="KW-1133">Transmembrane helix</keyword>
<dbReference type="EMBL" id="AZFA01000026">
    <property type="protein sequence ID" value="KRL65823.1"/>
    <property type="molecule type" value="Genomic_DNA"/>
</dbReference>
<dbReference type="Pfam" id="PF07274">
    <property type="entry name" value="DUF1440"/>
    <property type="match status" value="1"/>
</dbReference>
<dbReference type="RefSeq" id="WP_010624745.1">
    <property type="nucleotide sequence ID" value="NZ_AZFA01000026.1"/>
</dbReference>
<evidence type="ECO:0000313" key="2">
    <source>
        <dbReference type="EMBL" id="KRL65823.1"/>
    </source>
</evidence>
<feature type="transmembrane region" description="Helical" evidence="1">
    <location>
        <begin position="12"/>
        <end position="32"/>
    </location>
</feature>
<feature type="transmembrane region" description="Helical" evidence="1">
    <location>
        <begin position="76"/>
        <end position="96"/>
    </location>
</feature>
<dbReference type="eggNOG" id="COG3477">
    <property type="taxonomic scope" value="Bacteria"/>
</dbReference>
<dbReference type="Proteomes" id="UP000051647">
    <property type="component" value="Unassembled WGS sequence"/>
</dbReference>
<keyword evidence="3" id="KW-1185">Reference proteome</keyword>
<evidence type="ECO:0000313" key="3">
    <source>
        <dbReference type="Proteomes" id="UP000051647"/>
    </source>
</evidence>
<organism evidence="2 3">
    <name type="scientific">Companilactobacillus versmoldensis DSM 14857 = KCTC 3814</name>
    <dbReference type="NCBI Taxonomy" id="1423815"/>
    <lineage>
        <taxon>Bacteria</taxon>
        <taxon>Bacillati</taxon>
        <taxon>Bacillota</taxon>
        <taxon>Bacilli</taxon>
        <taxon>Lactobacillales</taxon>
        <taxon>Lactobacillaceae</taxon>
        <taxon>Companilactobacillus</taxon>
    </lineage>
</organism>
<evidence type="ECO:0000256" key="1">
    <source>
        <dbReference type="SAM" id="Phobius"/>
    </source>
</evidence>
<feature type="transmembrane region" description="Helical" evidence="1">
    <location>
        <begin position="108"/>
        <end position="127"/>
    </location>
</feature>
<dbReference type="PATRIC" id="fig|1423815.3.peg.1290"/>